<protein>
    <submittedName>
        <fullName evidence="2">17680_t:CDS:1</fullName>
    </submittedName>
</protein>
<keyword evidence="3" id="KW-1185">Reference proteome</keyword>
<evidence type="ECO:0000313" key="3">
    <source>
        <dbReference type="Proteomes" id="UP000789396"/>
    </source>
</evidence>
<dbReference type="AlphaFoldDB" id="A0A9N9C5Q7"/>
<sequence>MMLKIKAAQSERNRLSMLLAEYINDVVISQNVRAIKLRKDSLWFLATELLSAFDYPDSTTHFIFEDVPEISEDGIKNILSFYESGKSRFQQVLAEDVYKTEIPAPGRSLRNINSYSYAKLDIIKKQKSKNKSKNSMRIQDDASTLHQMPLPSEVNLPKQSRRTTTDAEKQILARLFQAGGGMPETIIPTIVTELQT</sequence>
<gene>
    <name evidence="2" type="ORF">RFULGI_LOCUS6254</name>
</gene>
<dbReference type="OrthoDB" id="2437108at2759"/>
<evidence type="ECO:0000256" key="1">
    <source>
        <dbReference type="SAM" id="MobiDB-lite"/>
    </source>
</evidence>
<proteinExistence type="predicted"/>
<evidence type="ECO:0000313" key="2">
    <source>
        <dbReference type="EMBL" id="CAG8591714.1"/>
    </source>
</evidence>
<comment type="caution">
    <text evidence="2">The sequence shown here is derived from an EMBL/GenBank/DDBJ whole genome shotgun (WGS) entry which is preliminary data.</text>
</comment>
<organism evidence="2 3">
    <name type="scientific">Racocetra fulgida</name>
    <dbReference type="NCBI Taxonomy" id="60492"/>
    <lineage>
        <taxon>Eukaryota</taxon>
        <taxon>Fungi</taxon>
        <taxon>Fungi incertae sedis</taxon>
        <taxon>Mucoromycota</taxon>
        <taxon>Glomeromycotina</taxon>
        <taxon>Glomeromycetes</taxon>
        <taxon>Diversisporales</taxon>
        <taxon>Gigasporaceae</taxon>
        <taxon>Racocetra</taxon>
    </lineage>
</organism>
<dbReference type="Proteomes" id="UP000789396">
    <property type="component" value="Unassembled WGS sequence"/>
</dbReference>
<accession>A0A9N9C5Q7</accession>
<dbReference type="EMBL" id="CAJVPZ010007890">
    <property type="protein sequence ID" value="CAG8591714.1"/>
    <property type="molecule type" value="Genomic_DNA"/>
</dbReference>
<feature type="region of interest" description="Disordered" evidence="1">
    <location>
        <begin position="142"/>
        <end position="164"/>
    </location>
</feature>
<reference evidence="2" key="1">
    <citation type="submission" date="2021-06" db="EMBL/GenBank/DDBJ databases">
        <authorList>
            <person name="Kallberg Y."/>
            <person name="Tangrot J."/>
            <person name="Rosling A."/>
        </authorList>
    </citation>
    <scope>NUCLEOTIDE SEQUENCE</scope>
    <source>
        <strain evidence="2">IN212</strain>
    </source>
</reference>
<name>A0A9N9C5Q7_9GLOM</name>
<feature type="non-terminal residue" evidence="2">
    <location>
        <position position="196"/>
    </location>
</feature>